<dbReference type="RefSeq" id="XP_051448046.1">
    <property type="nucleotide sequence ID" value="XM_051593663.1"/>
</dbReference>
<dbReference type="Proteomes" id="UP001206595">
    <property type="component" value="Unassembled WGS sequence"/>
</dbReference>
<evidence type="ECO:0000259" key="6">
    <source>
        <dbReference type="PROSITE" id="PS50048"/>
    </source>
</evidence>
<protein>
    <recommendedName>
        <fullName evidence="6">Zn(2)-C6 fungal-type domain-containing protein</fullName>
    </recommendedName>
</protein>
<evidence type="ECO:0000256" key="2">
    <source>
        <dbReference type="ARBA" id="ARBA00022723"/>
    </source>
</evidence>
<dbReference type="EMBL" id="MU620897">
    <property type="protein sequence ID" value="KAI8583042.1"/>
    <property type="molecule type" value="Genomic_DNA"/>
</dbReference>
<gene>
    <name evidence="7" type="ORF">K450DRAFT_297264</name>
</gene>
<keyword evidence="8" id="KW-1185">Reference proteome</keyword>
<dbReference type="SUPFAM" id="SSF57701">
    <property type="entry name" value="Zn2/Cys6 DNA-binding domain"/>
    <property type="match status" value="1"/>
</dbReference>
<keyword evidence="5" id="KW-0175">Coiled coil</keyword>
<dbReference type="Gene3D" id="4.10.240.10">
    <property type="entry name" value="Zn(2)-C6 fungal-type DNA-binding domain"/>
    <property type="match status" value="1"/>
</dbReference>
<keyword evidence="4" id="KW-0539">Nucleus</keyword>
<evidence type="ECO:0000313" key="8">
    <source>
        <dbReference type="Proteomes" id="UP001206595"/>
    </source>
</evidence>
<organism evidence="7 8">
    <name type="scientific">Umbelopsis ramanniana AG</name>
    <dbReference type="NCBI Taxonomy" id="1314678"/>
    <lineage>
        <taxon>Eukaryota</taxon>
        <taxon>Fungi</taxon>
        <taxon>Fungi incertae sedis</taxon>
        <taxon>Mucoromycota</taxon>
        <taxon>Mucoromycotina</taxon>
        <taxon>Umbelopsidomycetes</taxon>
        <taxon>Umbelopsidales</taxon>
        <taxon>Umbelopsidaceae</taxon>
        <taxon>Umbelopsis</taxon>
    </lineage>
</organism>
<dbReference type="PROSITE" id="PS50048">
    <property type="entry name" value="ZN2_CY6_FUNGAL_2"/>
    <property type="match status" value="1"/>
</dbReference>
<feature type="coiled-coil region" evidence="5">
    <location>
        <begin position="73"/>
        <end position="100"/>
    </location>
</feature>
<evidence type="ECO:0000256" key="5">
    <source>
        <dbReference type="SAM" id="Coils"/>
    </source>
</evidence>
<sequence length="638" mass="73396">MPSNSRTAPTIFPVPRVTPCQQCREHRKRCIRSRDENNCNRCSQRGILCSLQYDRSNVEEQHNIDSEENAQAFLMALRSIEALEEEISNVETQLQQGQQRSQLEWQPSSSSLSDTEYVRNPNWEVIIHSSKSRKLTLNVNLERTADLIQFLNRVYLEFASNIPRQFSDPQQESSVFIPFPHRRFPQALVQYVREYLNSESLRQSVKMYSQISALKSCNQQITPLLEQCYFSCGDPLARLIHPEFYRQNRDNSIGNHLRLAIGCSMSLRYCIKSPFFHLPQSAQADQASYYMGRCNEVMEELMLSDDPPLSLPLLLLTLSSGHLMLQNVRKSWLLLATARAYLQQRMNIYIHYIKNKDGPTNPELETYKLALHSCKKSDEQVSFLLQNSGAQRIVSFDEILLMPKPVLGENALRHALVKQSFLWDLLKTRSSSWIESSVQFTDSIRTVNWKTIRQINSEFTAWYIGLPSELKIGDKPFDIVKMDIPQGLDAGIASLLLTYYGEWTTVYTSTLNPNTNSDSSTDKATLVESTHITFLAAMSVIKIAEFLSRVEMCKIEFYWLLFACEPLMLLAKSPDVYFASQAREGLQKMLMILKTLLKHNLFYSVYNHHITGDGDPMALGQRLVERISNLFSTYGMKF</sequence>
<dbReference type="PANTHER" id="PTHR46910">
    <property type="entry name" value="TRANSCRIPTION FACTOR PDR1"/>
    <property type="match status" value="1"/>
</dbReference>
<reference evidence="7" key="1">
    <citation type="submission" date="2021-06" db="EMBL/GenBank/DDBJ databases">
        <authorList>
            <consortium name="DOE Joint Genome Institute"/>
            <person name="Mondo S.J."/>
            <person name="Amses K.R."/>
            <person name="Simmons D.R."/>
            <person name="Longcore J.E."/>
            <person name="Seto K."/>
            <person name="Alves G.H."/>
            <person name="Bonds A.E."/>
            <person name="Quandt C.A."/>
            <person name="Davis W.J."/>
            <person name="Chang Y."/>
            <person name="Letcher P.M."/>
            <person name="Powell M.J."/>
            <person name="Kuo A."/>
            <person name="Labutti K."/>
            <person name="Pangilinan J."/>
            <person name="Andreopoulos W."/>
            <person name="Tritt A."/>
            <person name="Riley R."/>
            <person name="Hundley H."/>
            <person name="Johnson J."/>
            <person name="Lipzen A."/>
            <person name="Barry K."/>
            <person name="Berbee M.L."/>
            <person name="Buchler N.E."/>
            <person name="Grigoriev I.V."/>
            <person name="Spatafora J.W."/>
            <person name="Stajich J.E."/>
            <person name="James T.Y."/>
        </authorList>
    </citation>
    <scope>NUCLEOTIDE SEQUENCE</scope>
    <source>
        <strain evidence="7">AG</strain>
    </source>
</reference>
<dbReference type="PROSITE" id="PS00463">
    <property type="entry name" value="ZN2_CY6_FUNGAL_1"/>
    <property type="match status" value="1"/>
</dbReference>
<feature type="domain" description="Zn(2)-C6 fungal-type" evidence="6">
    <location>
        <begin position="19"/>
        <end position="51"/>
    </location>
</feature>
<accession>A0AAD5EGL4</accession>
<dbReference type="GO" id="GO:0008270">
    <property type="term" value="F:zinc ion binding"/>
    <property type="evidence" value="ECO:0007669"/>
    <property type="project" value="InterPro"/>
</dbReference>
<dbReference type="InterPro" id="IPR050987">
    <property type="entry name" value="AtrR-like"/>
</dbReference>
<name>A0AAD5EGL4_UMBRA</name>
<comment type="subcellular location">
    <subcellularLocation>
        <location evidence="1">Nucleus</location>
    </subcellularLocation>
</comment>
<evidence type="ECO:0000256" key="3">
    <source>
        <dbReference type="ARBA" id="ARBA00023125"/>
    </source>
</evidence>
<dbReference type="AlphaFoldDB" id="A0AAD5EGL4"/>
<dbReference type="GeneID" id="75919005"/>
<dbReference type="InterPro" id="IPR001138">
    <property type="entry name" value="Zn2Cys6_DnaBD"/>
</dbReference>
<dbReference type="PANTHER" id="PTHR46910:SF3">
    <property type="entry name" value="HALOTOLERANCE PROTEIN 9-RELATED"/>
    <property type="match status" value="1"/>
</dbReference>
<evidence type="ECO:0000256" key="1">
    <source>
        <dbReference type="ARBA" id="ARBA00004123"/>
    </source>
</evidence>
<evidence type="ECO:0000256" key="4">
    <source>
        <dbReference type="ARBA" id="ARBA00023242"/>
    </source>
</evidence>
<reference evidence="7" key="2">
    <citation type="journal article" date="2022" name="Proc. Natl. Acad. Sci. U.S.A.">
        <title>Diploid-dominant life cycles characterize the early evolution of Fungi.</title>
        <authorList>
            <person name="Amses K.R."/>
            <person name="Simmons D.R."/>
            <person name="Longcore J.E."/>
            <person name="Mondo S.J."/>
            <person name="Seto K."/>
            <person name="Jeronimo G.H."/>
            <person name="Bonds A.E."/>
            <person name="Quandt C.A."/>
            <person name="Davis W.J."/>
            <person name="Chang Y."/>
            <person name="Federici B.A."/>
            <person name="Kuo A."/>
            <person name="LaButti K."/>
            <person name="Pangilinan J."/>
            <person name="Andreopoulos W."/>
            <person name="Tritt A."/>
            <person name="Riley R."/>
            <person name="Hundley H."/>
            <person name="Johnson J."/>
            <person name="Lipzen A."/>
            <person name="Barry K."/>
            <person name="Lang B.F."/>
            <person name="Cuomo C.A."/>
            <person name="Buchler N.E."/>
            <person name="Grigoriev I.V."/>
            <person name="Spatafora J.W."/>
            <person name="Stajich J.E."/>
            <person name="James T.Y."/>
        </authorList>
    </citation>
    <scope>NUCLEOTIDE SEQUENCE</scope>
    <source>
        <strain evidence="7">AG</strain>
    </source>
</reference>
<comment type="caution">
    <text evidence="7">The sequence shown here is derived from an EMBL/GenBank/DDBJ whole genome shotgun (WGS) entry which is preliminary data.</text>
</comment>
<dbReference type="GO" id="GO:0003677">
    <property type="term" value="F:DNA binding"/>
    <property type="evidence" value="ECO:0007669"/>
    <property type="project" value="UniProtKB-KW"/>
</dbReference>
<keyword evidence="3" id="KW-0238">DNA-binding</keyword>
<proteinExistence type="predicted"/>
<evidence type="ECO:0000313" key="7">
    <source>
        <dbReference type="EMBL" id="KAI8583042.1"/>
    </source>
</evidence>
<dbReference type="CDD" id="cd00067">
    <property type="entry name" value="GAL4"/>
    <property type="match status" value="1"/>
</dbReference>
<dbReference type="GO" id="GO:0005634">
    <property type="term" value="C:nucleus"/>
    <property type="evidence" value="ECO:0007669"/>
    <property type="project" value="UniProtKB-SubCell"/>
</dbReference>
<dbReference type="GO" id="GO:0000981">
    <property type="term" value="F:DNA-binding transcription factor activity, RNA polymerase II-specific"/>
    <property type="evidence" value="ECO:0007669"/>
    <property type="project" value="InterPro"/>
</dbReference>
<keyword evidence="2" id="KW-0479">Metal-binding</keyword>
<dbReference type="InterPro" id="IPR036864">
    <property type="entry name" value="Zn2-C6_fun-type_DNA-bd_sf"/>
</dbReference>